<accession>A0A1D5APG9</accession>
<gene>
    <name evidence="1" type="ORF">A6F54_38</name>
</gene>
<dbReference type="EMBL" id="KX223723">
    <property type="protein sequence ID" value="AOH69113.1"/>
    <property type="molecule type" value="Genomic_DNA"/>
</dbReference>
<proteinExistence type="predicted"/>
<name>A0A1D5APG9_9VIRU</name>
<reference evidence="1" key="1">
    <citation type="journal article" date="2016" name="PLoS ONE">
        <title>Analysis of Genetic Variation across the Encapsidated Genome of Microplitis demolitor Bracovirus in Parasitoid Wasps.</title>
        <authorList>
            <person name="Burke G.R."/>
        </authorList>
    </citation>
    <scope>NUCLEOTIDE SEQUENCE</scope>
    <source>
        <strain evidence="1">UGA</strain>
    </source>
</reference>
<organism evidence="1">
    <name type="scientific">Microplitis mediator bracovirus</name>
    <dbReference type="NCBI Taxonomy" id="1836595"/>
    <lineage>
        <taxon>Viruses</taxon>
        <taxon>Viruses incertae sedis</taxon>
        <taxon>Polydnaviriformidae</taxon>
        <taxon>Bracoviriform</taxon>
    </lineage>
</organism>
<sequence>MWIFQLRFDILLLTKSYSLKDARISCHGTDTTVAKIPNMNCLNLIRKETDDKTNLLKNLAAFKIDVNNNNTKDTKKTLVEKPNKSVWKKMFQRESTKYSFSQPNDGRRGSSSKVKEVDLYDVACSWGLGDNL</sequence>
<evidence type="ECO:0000313" key="1">
    <source>
        <dbReference type="EMBL" id="AOH69113.1"/>
    </source>
</evidence>
<protein>
    <submittedName>
        <fullName evidence="1">Uncharacterized protein</fullName>
    </submittedName>
</protein>